<evidence type="ECO:0000313" key="19">
    <source>
        <dbReference type="EMBL" id="KRH14002.1"/>
    </source>
</evidence>
<organism evidence="19">
    <name type="scientific">Glycine max</name>
    <name type="common">Soybean</name>
    <name type="synonym">Glycine hispida</name>
    <dbReference type="NCBI Taxonomy" id="3847"/>
    <lineage>
        <taxon>Eukaryota</taxon>
        <taxon>Viridiplantae</taxon>
        <taxon>Streptophyta</taxon>
        <taxon>Embryophyta</taxon>
        <taxon>Tracheophyta</taxon>
        <taxon>Spermatophyta</taxon>
        <taxon>Magnoliopsida</taxon>
        <taxon>eudicotyledons</taxon>
        <taxon>Gunneridae</taxon>
        <taxon>Pentapetalae</taxon>
        <taxon>rosids</taxon>
        <taxon>fabids</taxon>
        <taxon>Fabales</taxon>
        <taxon>Fabaceae</taxon>
        <taxon>Papilionoideae</taxon>
        <taxon>50 kb inversion clade</taxon>
        <taxon>NPAAA clade</taxon>
        <taxon>indigoferoid/millettioid clade</taxon>
        <taxon>Phaseoleae</taxon>
        <taxon>Glycine</taxon>
        <taxon>Glycine subgen. Soja</taxon>
    </lineage>
</organism>
<feature type="compositionally biased region" description="Basic and acidic residues" evidence="17">
    <location>
        <begin position="527"/>
        <end position="539"/>
    </location>
</feature>
<keyword evidence="14" id="KW-0407">Ion channel</keyword>
<dbReference type="ExpressionAtlas" id="A0A0R0GDR1">
    <property type="expression patterns" value="baseline and differential"/>
</dbReference>
<dbReference type="Gene3D" id="1.10.3080.10">
    <property type="entry name" value="Clc chloride channel"/>
    <property type="match status" value="1"/>
</dbReference>
<evidence type="ECO:0000256" key="7">
    <source>
        <dbReference type="ARBA" id="ARBA00022882"/>
    </source>
</evidence>
<feature type="transmembrane region" description="Helical" evidence="16">
    <location>
        <begin position="477"/>
        <end position="499"/>
    </location>
</feature>
<dbReference type="OMA" id="CTALSME"/>
<evidence type="ECO:0000256" key="8">
    <source>
        <dbReference type="ARBA" id="ARBA00022989"/>
    </source>
</evidence>
<feature type="region of interest" description="Disordered" evidence="17">
    <location>
        <begin position="526"/>
        <end position="555"/>
    </location>
</feature>
<dbReference type="PANTHER" id="PTHR43427:SF6">
    <property type="entry name" value="CHLORIDE CHANNEL PROTEIN CLC-E"/>
    <property type="match status" value="1"/>
</dbReference>
<dbReference type="GO" id="GO:0005254">
    <property type="term" value="F:chloride channel activity"/>
    <property type="evidence" value="ECO:0007669"/>
    <property type="project" value="UniProtKB-UniRule"/>
</dbReference>
<dbReference type="InterPro" id="IPR001807">
    <property type="entry name" value="ClC"/>
</dbReference>
<reference evidence="19" key="3">
    <citation type="submission" date="2018-07" db="EMBL/GenBank/DDBJ databases">
        <title>WGS assembly of Glycine max.</title>
        <authorList>
            <person name="Schmutz J."/>
            <person name="Cannon S."/>
            <person name="Schlueter J."/>
            <person name="Ma J."/>
            <person name="Mitros T."/>
            <person name="Nelson W."/>
            <person name="Hyten D."/>
            <person name="Song Q."/>
            <person name="Thelen J."/>
            <person name="Cheng J."/>
            <person name="Xu D."/>
            <person name="Hellsten U."/>
            <person name="May G."/>
            <person name="Yu Y."/>
            <person name="Sakurai T."/>
            <person name="Umezawa T."/>
            <person name="Bhattacharyya M."/>
            <person name="Sandhu D."/>
            <person name="Valliyodan B."/>
            <person name="Lindquist E."/>
            <person name="Peto M."/>
            <person name="Grant D."/>
            <person name="Shu S."/>
            <person name="Goodstein D."/>
            <person name="Barry K."/>
            <person name="Futrell-Griggs M."/>
            <person name="Abernathy B."/>
            <person name="Du J."/>
            <person name="Tian Z."/>
            <person name="Zhu L."/>
            <person name="Gill N."/>
            <person name="Joshi T."/>
            <person name="Libault M."/>
            <person name="Sethuraman A."/>
            <person name="Zhang X."/>
            <person name="Shinozaki K."/>
            <person name="Nguyen H."/>
            <person name="Wing R."/>
            <person name="Cregan P."/>
            <person name="Specht J."/>
            <person name="Grimwood J."/>
            <person name="Rokhsar D."/>
            <person name="Stacey G."/>
            <person name="Shoemaker R."/>
            <person name="Jackson S."/>
        </authorList>
    </citation>
    <scope>NUCLEOTIDE SEQUENCE</scope>
    <source>
        <tissue evidence="19">Callus</tissue>
    </source>
</reference>
<keyword evidence="10 15" id="KW-0129">CBS domain</keyword>
<dbReference type="FunFam" id="1.10.3080.10:FF:000008">
    <property type="entry name" value="Chloride channel protein"/>
    <property type="match status" value="1"/>
</dbReference>
<evidence type="ECO:0000313" key="20">
    <source>
        <dbReference type="EnsemblPlants" id="KRH14002"/>
    </source>
</evidence>
<dbReference type="CDD" id="cd04592">
    <property type="entry name" value="CBS_pair_voltage-gated_CLC_euk_bac"/>
    <property type="match status" value="1"/>
</dbReference>
<evidence type="ECO:0000256" key="9">
    <source>
        <dbReference type="ARBA" id="ARBA00023065"/>
    </source>
</evidence>
<keyword evidence="21" id="KW-1185">Reference proteome</keyword>
<dbReference type="Proteomes" id="UP000008827">
    <property type="component" value="Chromosome 14"/>
</dbReference>
<feature type="transmembrane region" description="Helical" evidence="16">
    <location>
        <begin position="146"/>
        <end position="166"/>
    </location>
</feature>
<dbReference type="InterPro" id="IPR000644">
    <property type="entry name" value="CBS_dom"/>
</dbReference>
<feature type="transmembrane region" description="Helical" evidence="16">
    <location>
        <begin position="243"/>
        <end position="267"/>
    </location>
</feature>
<keyword evidence="12" id="KW-0869">Chloride channel</keyword>
<keyword evidence="5 16" id="KW-0812">Transmembrane</keyword>
<dbReference type="InterPro" id="IPR050368">
    <property type="entry name" value="ClC-type_chloride_channel"/>
</dbReference>
<evidence type="ECO:0000256" key="13">
    <source>
        <dbReference type="ARBA" id="ARBA00023214"/>
    </source>
</evidence>
<dbReference type="PROSITE" id="PS51371">
    <property type="entry name" value="CBS"/>
    <property type="match status" value="1"/>
</dbReference>
<evidence type="ECO:0000256" key="12">
    <source>
        <dbReference type="ARBA" id="ARBA00023173"/>
    </source>
</evidence>
<evidence type="ECO:0000256" key="15">
    <source>
        <dbReference type="PROSITE-ProRule" id="PRU00703"/>
    </source>
</evidence>
<feature type="transmembrane region" description="Helical" evidence="16">
    <location>
        <begin position="96"/>
        <end position="118"/>
    </location>
</feature>
<dbReference type="EnsemblPlants" id="KRH14002">
    <property type="protein sequence ID" value="KRH14002"/>
    <property type="gene ID" value="GLYMA_14G000500"/>
</dbReference>
<dbReference type="Gramene" id="KRH14002">
    <property type="protein sequence ID" value="KRH14002"/>
    <property type="gene ID" value="GLYMA_14G000500"/>
</dbReference>
<dbReference type="AlphaFoldDB" id="A0A0R0GDR1"/>
<proteinExistence type="inferred from homology"/>
<keyword evidence="13 16" id="KW-0868">Chloride</keyword>
<comment type="similarity">
    <text evidence="2 16">Belongs to the chloride channel (TC 2.A.49) family.</text>
</comment>
<sequence>MVGLGCIAGVGVHPSWHHDRVRILASKSEELTLKRWWSWSLFPSASAHETHLCRIRARRPRCVPDNREAGAGKEAEEEQQLELEWKLLTRRIGDSGIISSCLVGLLTGVAVVLFNYAVHEIRDLFWDGIPNRGASWLREAPIQTTWARVVLVPAFGGVIVSLLNLLRQRFDSAVLEDPFLQTPSSNLKSASRPFLKAMAASVTLGTGNSLGPEGPSVDIGTSIAKGLRPFFDNGKSSGRMLSLLAAGSAAGLSAGFNAAVAGCFFAVESVLWPSSADASLPLTNNTSMVILSAVIASVVSEIGLGSQPAFKVPEYDFRSPGELPLYLLLGILCGLVSLALSRCTSYMFTIVDNLHKATGIPRSSFPVLGGLSVGLIALIYPEILYWGFENVDILLESRPFVKGLSTDLLLQLIAVKIVATSLCRASGLVGGYYAPSLFIGGATGMAYGKLISLAVAESNPTINLSVLEVASPQAYGLVGMAATLAGVCQVPLTAVLLLFELTQDYRIVLPLLGAVGLSSWISSVQTKRGDDGGAKKIELENSNSPLLPETSSRSSIESSAEAMKTRYVAVSMCTPLIEVIDLMLAEKQSCAVIVDTDDTLIGFLTLRDIQEYGKFAKARSTKHKELLVSEFCLLNGEICSVPWTATPDMELHYAQMIMKERRFNHVPVVRNIYERTYPVGIIDPESISLTCSALATRQSLS</sequence>
<evidence type="ECO:0000256" key="16">
    <source>
        <dbReference type="RuleBase" id="RU361221"/>
    </source>
</evidence>
<evidence type="ECO:0000313" key="21">
    <source>
        <dbReference type="Proteomes" id="UP000008827"/>
    </source>
</evidence>
<evidence type="ECO:0000256" key="10">
    <source>
        <dbReference type="ARBA" id="ARBA00023122"/>
    </source>
</evidence>
<dbReference type="CDD" id="cd00400">
    <property type="entry name" value="Voltage_gated_ClC"/>
    <property type="match status" value="1"/>
</dbReference>
<comment type="subcellular location">
    <subcellularLocation>
        <location evidence="1 16">Membrane</location>
        <topology evidence="1 16">Multi-pass membrane protein</topology>
    </subcellularLocation>
</comment>
<dbReference type="PRINTS" id="PR00762">
    <property type="entry name" value="CLCHANNEL"/>
</dbReference>
<comment type="subunit">
    <text evidence="3">Homodimer.</text>
</comment>
<dbReference type="PANTHER" id="PTHR43427">
    <property type="entry name" value="CHLORIDE CHANNEL PROTEIN CLC-E"/>
    <property type="match status" value="1"/>
</dbReference>
<dbReference type="Pfam" id="PF00654">
    <property type="entry name" value="Voltage_CLC"/>
    <property type="match status" value="1"/>
</dbReference>
<gene>
    <name evidence="20" type="primary">LOC100812959</name>
    <name evidence="19" type="ORF">GLYMA_14G000500</name>
</gene>
<evidence type="ECO:0000256" key="5">
    <source>
        <dbReference type="ARBA" id="ARBA00022692"/>
    </source>
</evidence>
<keyword evidence="11 16" id="KW-0472">Membrane</keyword>
<comment type="caution">
    <text evidence="16">Lacks conserved residue(s) required for the propagation of feature annotation.</text>
</comment>
<keyword evidence="6" id="KW-0677">Repeat</keyword>
<dbReference type="EMBL" id="CM000847">
    <property type="protein sequence ID" value="KRH14002.1"/>
    <property type="molecule type" value="Genomic_DNA"/>
</dbReference>
<feature type="transmembrane region" description="Helical" evidence="16">
    <location>
        <begin position="505"/>
        <end position="522"/>
    </location>
</feature>
<evidence type="ECO:0000256" key="1">
    <source>
        <dbReference type="ARBA" id="ARBA00004141"/>
    </source>
</evidence>
<evidence type="ECO:0000256" key="3">
    <source>
        <dbReference type="ARBA" id="ARBA00011738"/>
    </source>
</evidence>
<feature type="transmembrane region" description="Helical" evidence="16">
    <location>
        <begin position="433"/>
        <end position="456"/>
    </location>
</feature>
<evidence type="ECO:0000256" key="17">
    <source>
        <dbReference type="SAM" id="MobiDB-lite"/>
    </source>
</evidence>
<feature type="transmembrane region" description="Helical" evidence="16">
    <location>
        <begin position="325"/>
        <end position="348"/>
    </location>
</feature>
<dbReference type="SUPFAM" id="SSF81340">
    <property type="entry name" value="Clc chloride channel"/>
    <property type="match status" value="1"/>
</dbReference>
<evidence type="ECO:0000256" key="6">
    <source>
        <dbReference type="ARBA" id="ARBA00022737"/>
    </source>
</evidence>
<dbReference type="InterPro" id="IPR046342">
    <property type="entry name" value="CBS_dom_sf"/>
</dbReference>
<evidence type="ECO:0000256" key="11">
    <source>
        <dbReference type="ARBA" id="ARBA00023136"/>
    </source>
</evidence>
<feature type="transmembrane region" description="Helical" evidence="16">
    <location>
        <begin position="408"/>
        <end position="427"/>
    </location>
</feature>
<feature type="domain" description="CBS" evidence="18">
    <location>
        <begin position="563"/>
        <end position="621"/>
    </location>
</feature>
<evidence type="ECO:0000256" key="14">
    <source>
        <dbReference type="ARBA" id="ARBA00023303"/>
    </source>
</evidence>
<keyword evidence="4 16" id="KW-0813">Transport</keyword>
<accession>A0A0R0GDR1</accession>
<dbReference type="FunFam" id="3.10.580.10:FF:000066">
    <property type="entry name" value="Chloride channel protein"/>
    <property type="match status" value="1"/>
</dbReference>
<dbReference type="Gene3D" id="3.10.580.10">
    <property type="entry name" value="CBS-domain"/>
    <property type="match status" value="1"/>
</dbReference>
<name>A0A0R0GDR1_SOYBN</name>
<dbReference type="GO" id="GO:0034707">
    <property type="term" value="C:chloride channel complex"/>
    <property type="evidence" value="ECO:0007669"/>
    <property type="project" value="UniProtKB-KW"/>
</dbReference>
<protein>
    <recommendedName>
        <fullName evidence="16">Chloride channel protein</fullName>
    </recommendedName>
</protein>
<reference evidence="20" key="2">
    <citation type="submission" date="2018-02" db="UniProtKB">
        <authorList>
            <consortium name="EnsemblPlants"/>
        </authorList>
    </citation>
    <scope>IDENTIFICATION</scope>
    <source>
        <strain evidence="20">Williams 82</strain>
    </source>
</reference>
<reference evidence="19 20" key="1">
    <citation type="journal article" date="2010" name="Nature">
        <title>Genome sequence of the palaeopolyploid soybean.</title>
        <authorList>
            <person name="Schmutz J."/>
            <person name="Cannon S.B."/>
            <person name="Schlueter J."/>
            <person name="Ma J."/>
            <person name="Mitros T."/>
            <person name="Nelson W."/>
            <person name="Hyten D.L."/>
            <person name="Song Q."/>
            <person name="Thelen J.J."/>
            <person name="Cheng J."/>
            <person name="Xu D."/>
            <person name="Hellsten U."/>
            <person name="May G.D."/>
            <person name="Yu Y."/>
            <person name="Sakurai T."/>
            <person name="Umezawa T."/>
            <person name="Bhattacharyya M.K."/>
            <person name="Sandhu D."/>
            <person name="Valliyodan B."/>
            <person name="Lindquist E."/>
            <person name="Peto M."/>
            <person name="Grant D."/>
            <person name="Shu S."/>
            <person name="Goodstein D."/>
            <person name="Barry K."/>
            <person name="Futrell-Griggs M."/>
            <person name="Abernathy B."/>
            <person name="Du J."/>
            <person name="Tian Z."/>
            <person name="Zhu L."/>
            <person name="Gill N."/>
            <person name="Joshi T."/>
            <person name="Libault M."/>
            <person name="Sethuraman A."/>
            <person name="Zhang X.-C."/>
            <person name="Shinozaki K."/>
            <person name="Nguyen H.T."/>
            <person name="Wing R.A."/>
            <person name="Cregan P."/>
            <person name="Specht J."/>
            <person name="Grimwood J."/>
            <person name="Rokhsar D."/>
            <person name="Stacey G."/>
            <person name="Shoemaker R.C."/>
            <person name="Jackson S.A."/>
        </authorList>
    </citation>
    <scope>NUCLEOTIDE SEQUENCE</scope>
    <source>
        <strain evidence="20">cv. Williams 82</strain>
        <tissue evidence="19">Callus</tissue>
    </source>
</reference>
<dbReference type="InterPro" id="IPR014743">
    <property type="entry name" value="Cl-channel_core"/>
</dbReference>
<dbReference type="SUPFAM" id="SSF54631">
    <property type="entry name" value="CBS-domain pair"/>
    <property type="match status" value="1"/>
</dbReference>
<keyword evidence="7" id="KW-0851">Voltage-gated channel</keyword>
<evidence type="ECO:0000259" key="18">
    <source>
        <dbReference type="PROSITE" id="PS51371"/>
    </source>
</evidence>
<keyword evidence="9 16" id="KW-0406">Ion transport</keyword>
<dbReference type="Pfam" id="PF00571">
    <property type="entry name" value="CBS"/>
    <property type="match status" value="1"/>
</dbReference>
<keyword evidence="8 16" id="KW-1133">Transmembrane helix</keyword>
<evidence type="ECO:0000256" key="4">
    <source>
        <dbReference type="ARBA" id="ARBA00022448"/>
    </source>
</evidence>
<evidence type="ECO:0000256" key="2">
    <source>
        <dbReference type="ARBA" id="ARBA00009476"/>
    </source>
</evidence>
<feature type="transmembrane region" description="Helical" evidence="16">
    <location>
        <begin position="368"/>
        <end position="388"/>
    </location>
</feature>